<feature type="region of interest" description="Disordered" evidence="1">
    <location>
        <begin position="30"/>
        <end position="55"/>
    </location>
</feature>
<evidence type="ECO:0000259" key="3">
    <source>
        <dbReference type="Pfam" id="PF24837"/>
    </source>
</evidence>
<dbReference type="EMBL" id="JAVDYF010000001">
    <property type="protein sequence ID" value="MDR7354787.1"/>
    <property type="molecule type" value="Genomic_DNA"/>
</dbReference>
<evidence type="ECO:0000313" key="5">
    <source>
        <dbReference type="Proteomes" id="UP001183619"/>
    </source>
</evidence>
<dbReference type="InterPro" id="IPR056303">
    <property type="entry name" value="AMIN-like"/>
</dbReference>
<evidence type="ECO:0000256" key="2">
    <source>
        <dbReference type="SAM" id="SignalP"/>
    </source>
</evidence>
<feature type="compositionally biased region" description="Low complexity" evidence="1">
    <location>
        <begin position="42"/>
        <end position="55"/>
    </location>
</feature>
<reference evidence="4 5" key="1">
    <citation type="submission" date="2023-07" db="EMBL/GenBank/DDBJ databases">
        <title>Sequencing the genomes of 1000 actinobacteria strains.</title>
        <authorList>
            <person name="Klenk H.-P."/>
        </authorList>
    </citation>
    <scope>NUCLEOTIDE SEQUENCE [LARGE SCALE GENOMIC DNA]</scope>
    <source>
        <strain evidence="4 5">DSM 44508</strain>
    </source>
</reference>
<keyword evidence="5" id="KW-1185">Reference proteome</keyword>
<dbReference type="PROSITE" id="PS51257">
    <property type="entry name" value="PROKAR_LIPOPROTEIN"/>
    <property type="match status" value="1"/>
</dbReference>
<dbReference type="Pfam" id="PF24837">
    <property type="entry name" value="AMIN-like"/>
    <property type="match status" value="1"/>
</dbReference>
<evidence type="ECO:0000313" key="4">
    <source>
        <dbReference type="EMBL" id="MDR7354787.1"/>
    </source>
</evidence>
<feature type="domain" description="AMIN-like" evidence="3">
    <location>
        <begin position="85"/>
        <end position="208"/>
    </location>
</feature>
<sequence>MRSLRPNFRPVHIALATLTLAALTLSACAPSPTPAPPQDINSTAKGSTLATTTTTPAPAGIAALGKASMAQKTQRPSVPAELVPVTMRTGAHEGFDRVVIELKGTGTPGWFVDYTDQAAQQGSGKPVEIAGDSTLDVNIDGVVLPFELGLDTPPLAPITGQGAKVVQLKSVGTFEGRAQFVVGIKGQKTPYSVELLDNPTRVVIDIRH</sequence>
<proteinExistence type="predicted"/>
<feature type="signal peptide" evidence="2">
    <location>
        <begin position="1"/>
        <end position="29"/>
    </location>
</feature>
<keyword evidence="2" id="KW-0732">Signal</keyword>
<gene>
    <name evidence="4" type="ORF">J2S37_001325</name>
</gene>
<name>A0ABU2B842_9CORY</name>
<evidence type="ECO:0000256" key="1">
    <source>
        <dbReference type="SAM" id="MobiDB-lite"/>
    </source>
</evidence>
<comment type="caution">
    <text evidence="4">The sequence shown here is derived from an EMBL/GenBank/DDBJ whole genome shotgun (WGS) entry which is preliminary data.</text>
</comment>
<accession>A0ABU2B842</accession>
<feature type="chain" id="PRO_5045056356" description="AMIN-like domain-containing protein" evidence="2">
    <location>
        <begin position="30"/>
        <end position="208"/>
    </location>
</feature>
<dbReference type="Proteomes" id="UP001183619">
    <property type="component" value="Unassembled WGS sequence"/>
</dbReference>
<dbReference type="RefSeq" id="WP_277104155.1">
    <property type="nucleotide sequence ID" value="NZ_BAAAJS010000071.1"/>
</dbReference>
<protein>
    <recommendedName>
        <fullName evidence="3">AMIN-like domain-containing protein</fullName>
    </recommendedName>
</protein>
<organism evidence="4 5">
    <name type="scientific">Corynebacterium felinum</name>
    <dbReference type="NCBI Taxonomy" id="131318"/>
    <lineage>
        <taxon>Bacteria</taxon>
        <taxon>Bacillati</taxon>
        <taxon>Actinomycetota</taxon>
        <taxon>Actinomycetes</taxon>
        <taxon>Mycobacteriales</taxon>
        <taxon>Corynebacteriaceae</taxon>
        <taxon>Corynebacterium</taxon>
    </lineage>
</organism>